<evidence type="ECO:0000259" key="2">
    <source>
        <dbReference type="Pfam" id="PF00651"/>
    </source>
</evidence>
<feature type="region of interest" description="Disordered" evidence="1">
    <location>
        <begin position="25"/>
        <end position="54"/>
    </location>
</feature>
<name>A0AAJ0BWR4_9PEZI</name>
<evidence type="ECO:0000256" key="1">
    <source>
        <dbReference type="SAM" id="MobiDB-lite"/>
    </source>
</evidence>
<organism evidence="3 4">
    <name type="scientific">Phialemonium atrogriseum</name>
    <dbReference type="NCBI Taxonomy" id="1093897"/>
    <lineage>
        <taxon>Eukaryota</taxon>
        <taxon>Fungi</taxon>
        <taxon>Dikarya</taxon>
        <taxon>Ascomycota</taxon>
        <taxon>Pezizomycotina</taxon>
        <taxon>Sordariomycetes</taxon>
        <taxon>Sordariomycetidae</taxon>
        <taxon>Cephalothecales</taxon>
        <taxon>Cephalothecaceae</taxon>
        <taxon>Phialemonium</taxon>
    </lineage>
</organism>
<gene>
    <name evidence="3" type="ORF">QBC33DRAFT_620813</name>
</gene>
<dbReference type="Gene3D" id="3.30.710.10">
    <property type="entry name" value="Potassium Channel Kv1.1, Chain A"/>
    <property type="match status" value="1"/>
</dbReference>
<accession>A0AAJ0BWR4</accession>
<dbReference type="RefSeq" id="XP_060282106.1">
    <property type="nucleotide sequence ID" value="XM_060432773.1"/>
</dbReference>
<dbReference type="EMBL" id="MU839013">
    <property type="protein sequence ID" value="KAK1765893.1"/>
    <property type="molecule type" value="Genomic_DNA"/>
</dbReference>
<evidence type="ECO:0000313" key="4">
    <source>
        <dbReference type="Proteomes" id="UP001244011"/>
    </source>
</evidence>
<dbReference type="InterPro" id="IPR000210">
    <property type="entry name" value="BTB/POZ_dom"/>
</dbReference>
<dbReference type="GeneID" id="85315960"/>
<dbReference type="Proteomes" id="UP001244011">
    <property type="component" value="Unassembled WGS sequence"/>
</dbReference>
<evidence type="ECO:0000313" key="3">
    <source>
        <dbReference type="EMBL" id="KAK1765893.1"/>
    </source>
</evidence>
<dbReference type="AlphaFoldDB" id="A0AAJ0BWR4"/>
<comment type="caution">
    <text evidence="3">The sequence shown here is derived from an EMBL/GenBank/DDBJ whole genome shotgun (WGS) entry which is preliminary data.</text>
</comment>
<sequence length="352" mass="38779">MDSPVIIDPDGDIYLRLQVFVAEEEPASLPESSPEGNTPTPRSKHPQPSSQRVRVSSKVLSLASPVFRAMFSGKYKEAVALADASVSLVRYTLDLPEDDAEATILLCRIMHFKTNDEDDKPTPETLQQLAVLADKYQCAHVVQHRGALWVRGILEKEHDLAIDDLCSLLIFAYAMDLHDELHLIAFKLVMSHQGRFSSGSSQTAILSTHPLLSHDLLGALDALRSKICQELYEALMAPLTMPWKTLASQCYCAAKAVGRYLNLLRQASIFPQDSQFSNQILLSIISKAGALPSVSAIAHRCDKRHCRCSFDLNVDLTAGAIKKARSIRGGSDRYNLCLNGINSGGSNKRQHN</sequence>
<dbReference type="InterPro" id="IPR011333">
    <property type="entry name" value="SKP1/BTB/POZ_sf"/>
</dbReference>
<feature type="domain" description="BTB" evidence="2">
    <location>
        <begin position="51"/>
        <end position="144"/>
    </location>
</feature>
<protein>
    <recommendedName>
        <fullName evidence="2">BTB domain-containing protein</fullName>
    </recommendedName>
</protein>
<proteinExistence type="predicted"/>
<dbReference type="SUPFAM" id="SSF54695">
    <property type="entry name" value="POZ domain"/>
    <property type="match status" value="1"/>
</dbReference>
<dbReference type="Pfam" id="PF00651">
    <property type="entry name" value="BTB"/>
    <property type="match status" value="1"/>
</dbReference>
<keyword evidence="4" id="KW-1185">Reference proteome</keyword>
<feature type="compositionally biased region" description="Polar residues" evidence="1">
    <location>
        <begin position="36"/>
        <end position="54"/>
    </location>
</feature>
<reference evidence="3" key="1">
    <citation type="submission" date="2023-06" db="EMBL/GenBank/DDBJ databases">
        <title>Genome-scale phylogeny and comparative genomics of the fungal order Sordariales.</title>
        <authorList>
            <consortium name="Lawrence Berkeley National Laboratory"/>
            <person name="Hensen N."/>
            <person name="Bonometti L."/>
            <person name="Westerberg I."/>
            <person name="Brannstrom I.O."/>
            <person name="Guillou S."/>
            <person name="Cros-Aarteil S."/>
            <person name="Calhoun S."/>
            <person name="Haridas S."/>
            <person name="Kuo A."/>
            <person name="Mondo S."/>
            <person name="Pangilinan J."/>
            <person name="Riley R."/>
            <person name="Labutti K."/>
            <person name="Andreopoulos B."/>
            <person name="Lipzen A."/>
            <person name="Chen C."/>
            <person name="Yanf M."/>
            <person name="Daum C."/>
            <person name="Ng V."/>
            <person name="Clum A."/>
            <person name="Steindorff A."/>
            <person name="Ohm R."/>
            <person name="Martin F."/>
            <person name="Silar P."/>
            <person name="Natvig D."/>
            <person name="Lalanne C."/>
            <person name="Gautier V."/>
            <person name="Ament-Velasquez S.L."/>
            <person name="Kruys A."/>
            <person name="Hutchinson M.I."/>
            <person name="Powell A.J."/>
            <person name="Barry K."/>
            <person name="Miller A.N."/>
            <person name="Grigoriev I.V."/>
            <person name="Debuchy R."/>
            <person name="Gladieux P."/>
            <person name="Thoren M.H."/>
            <person name="Johannesson H."/>
        </authorList>
    </citation>
    <scope>NUCLEOTIDE SEQUENCE</scope>
    <source>
        <strain evidence="3">8032-3</strain>
    </source>
</reference>